<organism evidence="1 2">
    <name type="scientific">Streptosporangium lutulentum</name>
    <dbReference type="NCBI Taxonomy" id="1461250"/>
    <lineage>
        <taxon>Bacteria</taxon>
        <taxon>Bacillati</taxon>
        <taxon>Actinomycetota</taxon>
        <taxon>Actinomycetes</taxon>
        <taxon>Streptosporangiales</taxon>
        <taxon>Streptosporangiaceae</taxon>
        <taxon>Streptosporangium</taxon>
    </lineage>
</organism>
<protein>
    <submittedName>
        <fullName evidence="1">Uncharacterized protein YjbI with pentapeptide repeats</fullName>
    </submittedName>
</protein>
<name>A0ABT9Q589_9ACTN</name>
<dbReference type="Pfam" id="PF13576">
    <property type="entry name" value="Pentapeptide_3"/>
    <property type="match status" value="1"/>
</dbReference>
<comment type="caution">
    <text evidence="1">The sequence shown here is derived from an EMBL/GenBank/DDBJ whole genome shotgun (WGS) entry which is preliminary data.</text>
</comment>
<proteinExistence type="predicted"/>
<reference evidence="1 2" key="1">
    <citation type="submission" date="2023-07" db="EMBL/GenBank/DDBJ databases">
        <title>Sequencing the genomes of 1000 actinobacteria strains.</title>
        <authorList>
            <person name="Klenk H.-P."/>
        </authorList>
    </citation>
    <scope>NUCLEOTIDE SEQUENCE [LARGE SCALE GENOMIC DNA]</scope>
    <source>
        <strain evidence="1 2">DSM 46740</strain>
    </source>
</reference>
<evidence type="ECO:0000313" key="2">
    <source>
        <dbReference type="Proteomes" id="UP001225356"/>
    </source>
</evidence>
<dbReference type="Proteomes" id="UP001225356">
    <property type="component" value="Unassembled WGS sequence"/>
</dbReference>
<dbReference type="InterPro" id="IPR001646">
    <property type="entry name" value="5peptide_repeat"/>
</dbReference>
<dbReference type="RefSeq" id="WP_307555587.1">
    <property type="nucleotide sequence ID" value="NZ_JAUSQU010000001.1"/>
</dbReference>
<sequence>MRTLDVGWITCAVSPQCTGSARQPYGRCMAHLDPGELDDVIHGLSSGSAVDLRATTVSGRLLERILAATHGYLGRARFDWALFPESVRFGDVVFGGDVSFDHARFQRLASFCDARFASNVSFGEVRFAEELSLHGVTVAGHAAFDRVSIGSDALFGEAVFGRTASFENADFQGFVAFDDTRFAGDATFRGCRFRRTVSFRKARFGGLAGFEAARFAAGGYLTPASVGRHLTLAGAWAGRDLDLAADGCSVDLRRLRVAGRLTVRLNDADADLEGATLRGPATLSGKGTARVTSLHGVDSEELELTGLDLSACLFTGILHPERLRLRDCSLALPQRGGRALRWWRRRAFRATDPDR</sequence>
<accession>A0ABT9Q589</accession>
<keyword evidence="2" id="KW-1185">Reference proteome</keyword>
<gene>
    <name evidence="1" type="ORF">J2853_001109</name>
</gene>
<evidence type="ECO:0000313" key="1">
    <source>
        <dbReference type="EMBL" id="MDP9841898.1"/>
    </source>
</evidence>
<dbReference type="EMBL" id="JAUSQU010000001">
    <property type="protein sequence ID" value="MDP9841898.1"/>
    <property type="molecule type" value="Genomic_DNA"/>
</dbReference>